<accession>A0A1M6PDH5</accession>
<dbReference type="Gene3D" id="1.10.357.10">
    <property type="entry name" value="Tetracycline Repressor, domain 2"/>
    <property type="match status" value="1"/>
</dbReference>
<dbReference type="PRINTS" id="PR00455">
    <property type="entry name" value="HTHTETR"/>
</dbReference>
<gene>
    <name evidence="4" type="ORF">SAMN02745912_02119</name>
</gene>
<dbReference type="PANTHER" id="PTHR43479:SF11">
    <property type="entry name" value="ACREF_ENVCD OPERON REPRESSOR-RELATED"/>
    <property type="match status" value="1"/>
</dbReference>
<dbReference type="Proteomes" id="UP000184465">
    <property type="component" value="Unassembled WGS sequence"/>
</dbReference>
<dbReference type="InterPro" id="IPR009057">
    <property type="entry name" value="Homeodomain-like_sf"/>
</dbReference>
<dbReference type="RefSeq" id="WP_073149651.1">
    <property type="nucleotide sequence ID" value="NZ_FRAG01000023.1"/>
</dbReference>
<evidence type="ECO:0000313" key="5">
    <source>
        <dbReference type="Proteomes" id="UP000184465"/>
    </source>
</evidence>
<dbReference type="InterPro" id="IPR001647">
    <property type="entry name" value="HTH_TetR"/>
</dbReference>
<sequence>MPKKTFFNLPPEKKQKIIDATYDIFIAEEYENVTIRGIASKAGISIGSFYQYFHDKDDLYLYLLTDIEKRIMTKQKEKYGSVFLEKESVSLEEVCTKKEIDFNRTWYKVPIEVMRKFYFGEYAKELNSFVMDELIELKNSGKLKDSIDIELIFHLYVTSMFNMLIYFRDQNITDEDEKFEIKNNFYTDIFLNGILKAE</sequence>
<protein>
    <submittedName>
        <fullName evidence="4">Transcriptional regulator, TetR family</fullName>
    </submittedName>
</protein>
<dbReference type="PROSITE" id="PS50977">
    <property type="entry name" value="HTH_TETR_2"/>
    <property type="match status" value="1"/>
</dbReference>
<dbReference type="EMBL" id="FRAG01000023">
    <property type="protein sequence ID" value="SHK06003.1"/>
    <property type="molecule type" value="Genomic_DNA"/>
</dbReference>
<feature type="domain" description="HTH tetR-type" evidence="3">
    <location>
        <begin position="11"/>
        <end position="71"/>
    </location>
</feature>
<dbReference type="AlphaFoldDB" id="A0A1M6PDH5"/>
<name>A0A1M6PDH5_PARC5</name>
<evidence type="ECO:0000313" key="4">
    <source>
        <dbReference type="EMBL" id="SHK06003.1"/>
    </source>
</evidence>
<feature type="DNA-binding region" description="H-T-H motif" evidence="2">
    <location>
        <begin position="34"/>
        <end position="53"/>
    </location>
</feature>
<dbReference type="Pfam" id="PF00440">
    <property type="entry name" value="TetR_N"/>
    <property type="match status" value="1"/>
</dbReference>
<keyword evidence="5" id="KW-1185">Reference proteome</keyword>
<dbReference type="InterPro" id="IPR050624">
    <property type="entry name" value="HTH-type_Tx_Regulator"/>
</dbReference>
<dbReference type="SUPFAM" id="SSF46689">
    <property type="entry name" value="Homeodomain-like"/>
    <property type="match status" value="1"/>
</dbReference>
<dbReference type="OrthoDB" id="9812484at2"/>
<proteinExistence type="predicted"/>
<dbReference type="GO" id="GO:0003677">
    <property type="term" value="F:DNA binding"/>
    <property type="evidence" value="ECO:0007669"/>
    <property type="project" value="UniProtKB-UniRule"/>
</dbReference>
<organism evidence="4 5">
    <name type="scientific">Paramaledivibacter caminithermalis (strain DSM 15212 / CIP 107654 / DViRD3)</name>
    <name type="common">Clostridium caminithermale</name>
    <dbReference type="NCBI Taxonomy" id="1121301"/>
    <lineage>
        <taxon>Bacteria</taxon>
        <taxon>Bacillati</taxon>
        <taxon>Bacillota</taxon>
        <taxon>Clostridia</taxon>
        <taxon>Peptostreptococcales</taxon>
        <taxon>Caminicellaceae</taxon>
        <taxon>Paramaledivibacter</taxon>
    </lineage>
</organism>
<evidence type="ECO:0000256" key="1">
    <source>
        <dbReference type="ARBA" id="ARBA00023125"/>
    </source>
</evidence>
<keyword evidence="1 2" id="KW-0238">DNA-binding</keyword>
<evidence type="ECO:0000259" key="3">
    <source>
        <dbReference type="PROSITE" id="PS50977"/>
    </source>
</evidence>
<reference evidence="4 5" key="1">
    <citation type="submission" date="2016-11" db="EMBL/GenBank/DDBJ databases">
        <authorList>
            <person name="Jaros S."/>
            <person name="Januszkiewicz K."/>
            <person name="Wedrychowicz H."/>
        </authorList>
    </citation>
    <scope>NUCLEOTIDE SEQUENCE [LARGE SCALE GENOMIC DNA]</scope>
    <source>
        <strain evidence="4 5">DSM 15212</strain>
    </source>
</reference>
<dbReference type="PANTHER" id="PTHR43479">
    <property type="entry name" value="ACREF/ENVCD OPERON REPRESSOR-RELATED"/>
    <property type="match status" value="1"/>
</dbReference>
<evidence type="ECO:0000256" key="2">
    <source>
        <dbReference type="PROSITE-ProRule" id="PRU00335"/>
    </source>
</evidence>